<evidence type="ECO:0000313" key="9">
    <source>
        <dbReference type="Proteomes" id="UP000007123"/>
    </source>
</evidence>
<dbReference type="InterPro" id="IPR004089">
    <property type="entry name" value="MCPsignal_dom"/>
</dbReference>
<dbReference type="PATRIC" id="fig|1156935.5.peg.2858"/>
<feature type="transmembrane region" description="Helical" evidence="5">
    <location>
        <begin position="343"/>
        <end position="365"/>
    </location>
</feature>
<comment type="caution">
    <text evidence="8">The sequence shown here is derived from an EMBL/GenBank/DDBJ whole genome shotgun (WGS) entry which is preliminary data.</text>
</comment>
<keyword evidence="3" id="KW-0807">Transducer</keyword>
<dbReference type="GO" id="GO:0016020">
    <property type="term" value="C:membrane"/>
    <property type="evidence" value="ECO:0007669"/>
    <property type="project" value="InterPro"/>
</dbReference>
<dbReference type="Proteomes" id="UP000007123">
    <property type="component" value="Unassembled WGS sequence"/>
</dbReference>
<dbReference type="GO" id="GO:0007165">
    <property type="term" value="P:signal transduction"/>
    <property type="evidence" value="ECO:0007669"/>
    <property type="project" value="UniProtKB-KW"/>
</dbReference>
<dbReference type="PANTHER" id="PTHR43531">
    <property type="entry name" value="PROTEIN ICFG"/>
    <property type="match status" value="1"/>
</dbReference>
<dbReference type="SMART" id="SM00304">
    <property type="entry name" value="HAMP"/>
    <property type="match status" value="2"/>
</dbReference>
<dbReference type="PANTHER" id="PTHR43531:SF11">
    <property type="entry name" value="METHYL-ACCEPTING CHEMOTAXIS PROTEIN 3"/>
    <property type="match status" value="1"/>
</dbReference>
<organism evidence="8 9">
    <name type="scientific">Agrobacterium albertimagni AOL15</name>
    <dbReference type="NCBI Taxonomy" id="1156935"/>
    <lineage>
        <taxon>Bacteria</taxon>
        <taxon>Pseudomonadati</taxon>
        <taxon>Pseudomonadota</taxon>
        <taxon>Alphaproteobacteria</taxon>
        <taxon>Hyphomicrobiales</taxon>
        <taxon>Rhizobiaceae</taxon>
        <taxon>Rhizobium/Agrobacterium group</taxon>
        <taxon>Agrobacterium</taxon>
    </lineage>
</organism>
<name>K2Q0T3_9HYPH</name>
<dbReference type="EMBL" id="ALJF01000011">
    <property type="protein sequence ID" value="EKF58705.1"/>
    <property type="molecule type" value="Genomic_DNA"/>
</dbReference>
<dbReference type="eggNOG" id="COG5000">
    <property type="taxonomic scope" value="Bacteria"/>
</dbReference>
<comment type="similarity">
    <text evidence="2">Belongs to the methyl-accepting chemotaxis (MCP) protein family.</text>
</comment>
<keyword evidence="1" id="KW-0145">Chemotaxis</keyword>
<keyword evidence="5" id="KW-0472">Membrane</keyword>
<keyword evidence="5" id="KW-0812">Transmembrane</keyword>
<reference evidence="8 9" key="1">
    <citation type="journal article" date="2012" name="J. Bacteriol.">
        <title>Draft Genome Sequence of Agrobacterium albertimagni Strain AOL15.</title>
        <authorList>
            <person name="Trimble W.L."/>
            <person name="Phung le T."/>
            <person name="Meyer F."/>
            <person name="Gilbert J.A."/>
            <person name="Silver S."/>
        </authorList>
    </citation>
    <scope>NUCLEOTIDE SEQUENCE [LARGE SCALE GENOMIC DNA]</scope>
    <source>
        <strain evidence="8 9">AOL15</strain>
    </source>
</reference>
<dbReference type="PROSITE" id="PS50111">
    <property type="entry name" value="CHEMOTAXIS_TRANSDUC_2"/>
    <property type="match status" value="1"/>
</dbReference>
<feature type="domain" description="HAMP" evidence="7">
    <location>
        <begin position="367"/>
        <end position="420"/>
    </location>
</feature>
<dbReference type="Gene3D" id="6.10.340.10">
    <property type="match status" value="1"/>
</dbReference>
<evidence type="ECO:0000256" key="1">
    <source>
        <dbReference type="ARBA" id="ARBA00022500"/>
    </source>
</evidence>
<evidence type="ECO:0000259" key="6">
    <source>
        <dbReference type="PROSITE" id="PS50111"/>
    </source>
</evidence>
<feature type="domain" description="HAMP" evidence="7">
    <location>
        <begin position="448"/>
        <end position="500"/>
    </location>
</feature>
<protein>
    <submittedName>
        <fullName evidence="8">Methyl-accepting chemotaxis protein</fullName>
    </submittedName>
</protein>
<sequence>MNMTARIHSLSFKVIAVFLVLTFITVALLNVFAYRSSSALFGEQTEKAMSSMLTFRGDMLTEKLQALENQAASIAKIETLQQSMTGLKSGWNTISKSTGDAKAELQRVFVAENPNPPGEREKLLKPEGPSGFYYSTHETTQAQIAEYLEGTSFSDMLIADQNGNVIYSFKKGAAFGENLAEGSWAATNLGRVFQQSVQAAAAAVDDVVGVNFSGLSVGADPSAPDIYFAVPFVKLGGYKGSLMFQVKADVFENLLSKGIVAGSSQKAAILSGEGTGIALDASGKLIDVRADFTMSGDGVSVQSGERPEGAAMVYGRRITFGDQSFVVTESLTTAELEAGSIRIATILFVTGLIALGVLAAATWVFTRRLFAPLERLVAFTGAVADGEIDHPVQNQERRDEIGSMARALERFRLALIEQQRQSAERREERARAEEERRQRMEERDSEARTLQEVVETLDQGLDRLAAGDLAFRIETRFPADLEALRSNFNKAIETLSATLGGIGGNSVAVREGSEEMRTGADQLAARTERQAAAISQAATAIQEITGAVKVQIARAEEAERIARAARDDTAMSGHIMRDTIAAMEAIQGSSMEINKIVSVIDEIAFQTNLLALNAGVEAARAGESGKGFAVVAQEVRELAQRSSNAAKEIAGLLSKSRGEVDHGVTLVEKAGNALDGIGSHVLSINSHIAEIMDSTREEAQTLVDINTSVNQLDAMTQQNAAMVEETTAAIHRLAGEAAEMDQRLGLFNLGGERPTARHAA</sequence>
<dbReference type="SMART" id="SM00283">
    <property type="entry name" value="MA"/>
    <property type="match status" value="1"/>
</dbReference>
<dbReference type="AlphaFoldDB" id="K2Q0T3"/>
<evidence type="ECO:0000313" key="8">
    <source>
        <dbReference type="EMBL" id="EKF58705.1"/>
    </source>
</evidence>
<feature type="domain" description="Methyl-accepting transducer" evidence="6">
    <location>
        <begin position="505"/>
        <end position="734"/>
    </location>
</feature>
<dbReference type="Pfam" id="PF00015">
    <property type="entry name" value="MCPsignal"/>
    <property type="match status" value="1"/>
</dbReference>
<dbReference type="Gene3D" id="1.10.287.950">
    <property type="entry name" value="Methyl-accepting chemotaxis protein"/>
    <property type="match status" value="1"/>
</dbReference>
<dbReference type="Pfam" id="PF00672">
    <property type="entry name" value="HAMP"/>
    <property type="match status" value="1"/>
</dbReference>
<dbReference type="STRING" id="1156935.QWE_14102"/>
<keyword evidence="5" id="KW-1133">Transmembrane helix</keyword>
<dbReference type="GO" id="GO:0006935">
    <property type="term" value="P:chemotaxis"/>
    <property type="evidence" value="ECO:0007669"/>
    <property type="project" value="UniProtKB-KW"/>
</dbReference>
<gene>
    <name evidence="8" type="ORF">QWE_14102</name>
</gene>
<evidence type="ECO:0000256" key="4">
    <source>
        <dbReference type="SAM" id="MobiDB-lite"/>
    </source>
</evidence>
<dbReference type="CDD" id="cd11386">
    <property type="entry name" value="MCP_signal"/>
    <property type="match status" value="1"/>
</dbReference>
<evidence type="ECO:0000256" key="3">
    <source>
        <dbReference type="PROSITE-ProRule" id="PRU00284"/>
    </source>
</evidence>
<dbReference type="eggNOG" id="COG0840">
    <property type="taxonomic scope" value="Bacteria"/>
</dbReference>
<dbReference type="CDD" id="cd06225">
    <property type="entry name" value="HAMP"/>
    <property type="match status" value="1"/>
</dbReference>
<dbReference type="PROSITE" id="PS50885">
    <property type="entry name" value="HAMP"/>
    <property type="match status" value="2"/>
</dbReference>
<evidence type="ECO:0000259" key="7">
    <source>
        <dbReference type="PROSITE" id="PS50885"/>
    </source>
</evidence>
<evidence type="ECO:0000256" key="2">
    <source>
        <dbReference type="ARBA" id="ARBA00029447"/>
    </source>
</evidence>
<evidence type="ECO:0000256" key="5">
    <source>
        <dbReference type="SAM" id="Phobius"/>
    </source>
</evidence>
<dbReference type="InterPro" id="IPR003660">
    <property type="entry name" value="HAMP_dom"/>
</dbReference>
<dbReference type="InterPro" id="IPR051310">
    <property type="entry name" value="MCP_chemotaxis"/>
</dbReference>
<dbReference type="SUPFAM" id="SSF58104">
    <property type="entry name" value="Methyl-accepting chemotaxis protein (MCP) signaling domain"/>
    <property type="match status" value="1"/>
</dbReference>
<accession>K2Q0T3</accession>
<proteinExistence type="inferred from homology"/>
<keyword evidence="9" id="KW-1185">Reference proteome</keyword>
<dbReference type="SUPFAM" id="SSF158472">
    <property type="entry name" value="HAMP domain-like"/>
    <property type="match status" value="1"/>
</dbReference>
<feature type="region of interest" description="Disordered" evidence="4">
    <location>
        <begin position="423"/>
        <end position="448"/>
    </location>
</feature>